<sequence>MQKAIIFDLDGTLANIENRRAYLTNNPKDWDGFFRDIIHDKPNQPVITLYKIIANDKNHKMIIVSGRPDKYKNESMAWLKKHGISYDFLYMRKHGDRRADYLIKREILNGIIAEGIEVTLTIDDRNSVVQMWREHGITCLQCADGDF</sequence>
<dbReference type="InterPro" id="IPR056782">
    <property type="entry name" value="HAD_PNKP"/>
</dbReference>
<name>A0A448SNJ9_SERFO</name>
<keyword evidence="1" id="KW-0479">Metal-binding</keyword>
<dbReference type="InterPro" id="IPR023214">
    <property type="entry name" value="HAD_sf"/>
</dbReference>
<dbReference type="SUPFAM" id="SSF56784">
    <property type="entry name" value="HAD-like"/>
    <property type="match status" value="1"/>
</dbReference>
<dbReference type="InterPro" id="IPR036412">
    <property type="entry name" value="HAD-like_sf"/>
</dbReference>
<dbReference type="EMBL" id="LR134492">
    <property type="protein sequence ID" value="VEI69251.1"/>
    <property type="molecule type" value="Genomic_DNA"/>
</dbReference>
<protein>
    <submittedName>
        <fullName evidence="3">Uncharacterized conserved protein</fullName>
    </submittedName>
</protein>
<dbReference type="Pfam" id="PF25109">
    <property type="entry name" value="HAD_PNKP"/>
    <property type="match status" value="1"/>
</dbReference>
<dbReference type="Gene3D" id="3.40.50.1000">
    <property type="entry name" value="HAD superfamily/HAD-like"/>
    <property type="match status" value="1"/>
</dbReference>
<evidence type="ECO:0000313" key="3">
    <source>
        <dbReference type="EMBL" id="VEI69251.1"/>
    </source>
</evidence>
<gene>
    <name evidence="3" type="ORF">NCTC13193_02598</name>
</gene>
<evidence type="ECO:0000256" key="1">
    <source>
        <dbReference type="ARBA" id="ARBA00022723"/>
    </source>
</evidence>
<accession>A0A448SNJ9</accession>
<dbReference type="GO" id="GO:0046872">
    <property type="term" value="F:metal ion binding"/>
    <property type="evidence" value="ECO:0007669"/>
    <property type="project" value="UniProtKB-KW"/>
</dbReference>
<dbReference type="AlphaFoldDB" id="A0A448SNJ9"/>
<evidence type="ECO:0000313" key="4">
    <source>
        <dbReference type="Proteomes" id="UP000270487"/>
    </source>
</evidence>
<dbReference type="Proteomes" id="UP000270487">
    <property type="component" value="Chromosome"/>
</dbReference>
<organism evidence="3 4">
    <name type="scientific">Serratia fonticola</name>
    <dbReference type="NCBI Taxonomy" id="47917"/>
    <lineage>
        <taxon>Bacteria</taxon>
        <taxon>Pseudomonadati</taxon>
        <taxon>Pseudomonadota</taxon>
        <taxon>Gammaproteobacteria</taxon>
        <taxon>Enterobacterales</taxon>
        <taxon>Yersiniaceae</taxon>
        <taxon>Serratia</taxon>
    </lineage>
</organism>
<proteinExistence type="predicted"/>
<feature type="domain" description="Polynucleotide kinase PNKP phosphatase" evidence="2">
    <location>
        <begin position="3"/>
        <end position="147"/>
    </location>
</feature>
<reference evidence="3 4" key="1">
    <citation type="submission" date="2018-12" db="EMBL/GenBank/DDBJ databases">
        <authorList>
            <consortium name="Pathogen Informatics"/>
        </authorList>
    </citation>
    <scope>NUCLEOTIDE SEQUENCE [LARGE SCALE GENOMIC DNA]</scope>
    <source>
        <strain evidence="3 4">NCTC13193</strain>
    </source>
</reference>
<evidence type="ECO:0000259" key="2">
    <source>
        <dbReference type="Pfam" id="PF25109"/>
    </source>
</evidence>